<dbReference type="EMBL" id="JAHRHJ020001297">
    <property type="protein sequence ID" value="KAH9293317.1"/>
    <property type="molecule type" value="Genomic_DNA"/>
</dbReference>
<gene>
    <name evidence="1" type="ORF">KI387_041480</name>
</gene>
<feature type="non-terminal residue" evidence="1">
    <location>
        <position position="97"/>
    </location>
</feature>
<proteinExistence type="predicted"/>
<reference evidence="1 2" key="1">
    <citation type="journal article" date="2021" name="Nat. Plants">
        <title>The Taxus genome provides insights into paclitaxel biosynthesis.</title>
        <authorList>
            <person name="Xiong X."/>
            <person name="Gou J."/>
            <person name="Liao Q."/>
            <person name="Li Y."/>
            <person name="Zhou Q."/>
            <person name="Bi G."/>
            <person name="Li C."/>
            <person name="Du R."/>
            <person name="Wang X."/>
            <person name="Sun T."/>
            <person name="Guo L."/>
            <person name="Liang H."/>
            <person name="Lu P."/>
            <person name="Wu Y."/>
            <person name="Zhang Z."/>
            <person name="Ro D.K."/>
            <person name="Shang Y."/>
            <person name="Huang S."/>
            <person name="Yan J."/>
        </authorList>
    </citation>
    <scope>NUCLEOTIDE SEQUENCE [LARGE SCALE GENOMIC DNA]</scope>
    <source>
        <strain evidence="1">Ta-2019</strain>
    </source>
</reference>
<name>A0AA38CAB3_TAXCH</name>
<evidence type="ECO:0000313" key="1">
    <source>
        <dbReference type="EMBL" id="KAH9293317.1"/>
    </source>
</evidence>
<sequence length="97" mass="11150">VTIRSELIAKFHIEPHTPSQINANCSAFDQEDYLSTDEDDTKVGSILDLTLDEWARKVHAFDPYQEVEESELGFYCIHEENQSIPSITKPNHKDDNE</sequence>
<organism evidence="1 2">
    <name type="scientific">Taxus chinensis</name>
    <name type="common">Chinese yew</name>
    <name type="synonym">Taxus wallichiana var. chinensis</name>
    <dbReference type="NCBI Taxonomy" id="29808"/>
    <lineage>
        <taxon>Eukaryota</taxon>
        <taxon>Viridiplantae</taxon>
        <taxon>Streptophyta</taxon>
        <taxon>Embryophyta</taxon>
        <taxon>Tracheophyta</taxon>
        <taxon>Spermatophyta</taxon>
        <taxon>Pinopsida</taxon>
        <taxon>Pinidae</taxon>
        <taxon>Conifers II</taxon>
        <taxon>Cupressales</taxon>
        <taxon>Taxaceae</taxon>
        <taxon>Taxus</taxon>
    </lineage>
</organism>
<accession>A0AA38CAB3</accession>
<feature type="non-terminal residue" evidence="1">
    <location>
        <position position="1"/>
    </location>
</feature>
<dbReference type="Proteomes" id="UP000824469">
    <property type="component" value="Unassembled WGS sequence"/>
</dbReference>
<evidence type="ECO:0000313" key="2">
    <source>
        <dbReference type="Proteomes" id="UP000824469"/>
    </source>
</evidence>
<protein>
    <submittedName>
        <fullName evidence="1">Uncharacterized protein</fullName>
    </submittedName>
</protein>
<comment type="caution">
    <text evidence="1">The sequence shown here is derived from an EMBL/GenBank/DDBJ whole genome shotgun (WGS) entry which is preliminary data.</text>
</comment>
<keyword evidence="2" id="KW-1185">Reference proteome</keyword>
<dbReference type="AlphaFoldDB" id="A0AA38CAB3"/>